<reference evidence="2 3" key="1">
    <citation type="journal article" date="2022" name="Allergy">
        <title>Genome assembly and annotation of Periplaneta americana reveal a comprehensive cockroach allergen profile.</title>
        <authorList>
            <person name="Wang L."/>
            <person name="Xiong Q."/>
            <person name="Saelim N."/>
            <person name="Wang L."/>
            <person name="Nong W."/>
            <person name="Wan A.T."/>
            <person name="Shi M."/>
            <person name="Liu X."/>
            <person name="Cao Q."/>
            <person name="Hui J.H.L."/>
            <person name="Sookrung N."/>
            <person name="Leung T.F."/>
            <person name="Tungtrongchitr A."/>
            <person name="Tsui S.K.W."/>
        </authorList>
    </citation>
    <scope>NUCLEOTIDE SEQUENCE [LARGE SCALE GENOMIC DNA]</scope>
    <source>
        <strain evidence="2">PWHHKU_190912</strain>
    </source>
</reference>
<evidence type="ECO:0000313" key="3">
    <source>
        <dbReference type="Proteomes" id="UP001148838"/>
    </source>
</evidence>
<feature type="region of interest" description="Disordered" evidence="1">
    <location>
        <begin position="53"/>
        <end position="74"/>
    </location>
</feature>
<keyword evidence="3" id="KW-1185">Reference proteome</keyword>
<accession>A0ABQ8TID4</accession>
<comment type="caution">
    <text evidence="2">The sequence shown here is derived from an EMBL/GenBank/DDBJ whole genome shotgun (WGS) entry which is preliminary data.</text>
</comment>
<organism evidence="2 3">
    <name type="scientific">Periplaneta americana</name>
    <name type="common">American cockroach</name>
    <name type="synonym">Blatta americana</name>
    <dbReference type="NCBI Taxonomy" id="6978"/>
    <lineage>
        <taxon>Eukaryota</taxon>
        <taxon>Metazoa</taxon>
        <taxon>Ecdysozoa</taxon>
        <taxon>Arthropoda</taxon>
        <taxon>Hexapoda</taxon>
        <taxon>Insecta</taxon>
        <taxon>Pterygota</taxon>
        <taxon>Neoptera</taxon>
        <taxon>Polyneoptera</taxon>
        <taxon>Dictyoptera</taxon>
        <taxon>Blattodea</taxon>
        <taxon>Blattoidea</taxon>
        <taxon>Blattidae</taxon>
        <taxon>Blattinae</taxon>
        <taxon>Periplaneta</taxon>
    </lineage>
</organism>
<protein>
    <submittedName>
        <fullName evidence="2">Uncharacterized protein</fullName>
    </submittedName>
</protein>
<dbReference type="Proteomes" id="UP001148838">
    <property type="component" value="Unassembled WGS sequence"/>
</dbReference>
<evidence type="ECO:0000313" key="2">
    <source>
        <dbReference type="EMBL" id="KAJ4445653.1"/>
    </source>
</evidence>
<feature type="compositionally biased region" description="Basic and acidic residues" evidence="1">
    <location>
        <begin position="53"/>
        <end position="64"/>
    </location>
</feature>
<dbReference type="EMBL" id="JAJSOF020000009">
    <property type="protein sequence ID" value="KAJ4445653.1"/>
    <property type="molecule type" value="Genomic_DNA"/>
</dbReference>
<name>A0ABQ8TID4_PERAM</name>
<gene>
    <name evidence="2" type="ORF">ANN_12337</name>
</gene>
<evidence type="ECO:0000256" key="1">
    <source>
        <dbReference type="SAM" id="MobiDB-lite"/>
    </source>
</evidence>
<sequence length="111" mass="12881">MNTREKIQRRIFLKNQAKEILLENVIRRMSNPHVSRSLMARIKIFLTERGVEVPPKEQQNEETRSGPASQKRKRYHICPSTNDNKHSTQCAACLGHVCKIHWKVVCTICGE</sequence>
<proteinExistence type="predicted"/>